<reference evidence="2 3" key="1">
    <citation type="submission" date="2020-10" db="EMBL/GenBank/DDBJ databases">
        <title>Sequencing the genomes of 1000 actinobacteria strains.</title>
        <authorList>
            <person name="Klenk H.-P."/>
        </authorList>
    </citation>
    <scope>NUCLEOTIDE SEQUENCE [LARGE SCALE GENOMIC DNA]</scope>
    <source>
        <strain evidence="2 3">DSM 46744</strain>
    </source>
</reference>
<dbReference type="Proteomes" id="UP000627838">
    <property type="component" value="Unassembled WGS sequence"/>
</dbReference>
<keyword evidence="3" id="KW-1185">Reference proteome</keyword>
<dbReference type="EMBL" id="JADBDZ010000001">
    <property type="protein sequence ID" value="MBE1531149.1"/>
    <property type="molecule type" value="Genomic_DNA"/>
</dbReference>
<proteinExistence type="predicted"/>
<accession>A0ABR9JL19</accession>
<feature type="compositionally biased region" description="Low complexity" evidence="1">
    <location>
        <begin position="71"/>
        <end position="87"/>
    </location>
</feature>
<dbReference type="RefSeq" id="WP_225961023.1">
    <property type="nucleotide sequence ID" value="NZ_JADBDZ010000001.1"/>
</dbReference>
<feature type="region of interest" description="Disordered" evidence="1">
    <location>
        <begin position="70"/>
        <end position="94"/>
    </location>
</feature>
<comment type="caution">
    <text evidence="2">The sequence shown here is derived from an EMBL/GenBank/DDBJ whole genome shotgun (WGS) entry which is preliminary data.</text>
</comment>
<sequence>MALPPTTRSLINSANALNRWAMEPDRTAATAPGRAAFEARFEKQVDPDGVLSPDERARRAAAARKAHFKRMAANSAKSRAKAAALRAETSGDAA</sequence>
<organism evidence="2 3">
    <name type="scientific">Actinomadura algeriensis</name>
    <dbReference type="NCBI Taxonomy" id="1679523"/>
    <lineage>
        <taxon>Bacteria</taxon>
        <taxon>Bacillati</taxon>
        <taxon>Actinomycetota</taxon>
        <taxon>Actinomycetes</taxon>
        <taxon>Streptosporangiales</taxon>
        <taxon>Thermomonosporaceae</taxon>
        <taxon>Actinomadura</taxon>
    </lineage>
</organism>
<evidence type="ECO:0000313" key="2">
    <source>
        <dbReference type="EMBL" id="MBE1531149.1"/>
    </source>
</evidence>
<name>A0ABR9JL19_9ACTN</name>
<evidence type="ECO:0000313" key="3">
    <source>
        <dbReference type="Proteomes" id="UP000627838"/>
    </source>
</evidence>
<evidence type="ECO:0000256" key="1">
    <source>
        <dbReference type="SAM" id="MobiDB-lite"/>
    </source>
</evidence>
<gene>
    <name evidence="2" type="ORF">H4W34_000982</name>
</gene>
<protein>
    <submittedName>
        <fullName evidence="2">Uncharacterized protein</fullName>
    </submittedName>
</protein>